<dbReference type="STRING" id="76193.A0A194QT31"/>
<feature type="domain" description="Cytosol aminopeptidase" evidence="5">
    <location>
        <begin position="378"/>
        <end position="385"/>
    </location>
</feature>
<evidence type="ECO:0000256" key="4">
    <source>
        <dbReference type="ARBA" id="ARBA00022801"/>
    </source>
</evidence>
<evidence type="ECO:0000313" key="7">
    <source>
        <dbReference type="Proteomes" id="UP000053240"/>
    </source>
</evidence>
<dbReference type="InterPro" id="IPR041417">
    <property type="entry name" value="NPEPL1_N"/>
</dbReference>
<dbReference type="PANTHER" id="PTHR11963">
    <property type="entry name" value="LEUCINE AMINOPEPTIDASE-RELATED"/>
    <property type="match status" value="1"/>
</dbReference>
<dbReference type="GO" id="GO:0005737">
    <property type="term" value="C:cytoplasm"/>
    <property type="evidence" value="ECO:0007669"/>
    <property type="project" value="InterPro"/>
</dbReference>
<evidence type="ECO:0000256" key="1">
    <source>
        <dbReference type="ARBA" id="ARBA00009528"/>
    </source>
</evidence>
<dbReference type="AlphaFoldDB" id="A0A194QT31"/>
<reference evidence="6 7" key="1">
    <citation type="journal article" date="2015" name="Nat. Commun.">
        <title>Outbred genome sequencing and CRISPR/Cas9 gene editing in butterflies.</title>
        <authorList>
            <person name="Li X."/>
            <person name="Fan D."/>
            <person name="Zhang W."/>
            <person name="Liu G."/>
            <person name="Zhang L."/>
            <person name="Zhao L."/>
            <person name="Fang X."/>
            <person name="Chen L."/>
            <person name="Dong Y."/>
            <person name="Chen Y."/>
            <person name="Ding Y."/>
            <person name="Zhao R."/>
            <person name="Feng M."/>
            <person name="Zhu Y."/>
            <person name="Feng Y."/>
            <person name="Jiang X."/>
            <person name="Zhu D."/>
            <person name="Xiang H."/>
            <person name="Feng X."/>
            <person name="Li S."/>
            <person name="Wang J."/>
            <person name="Zhang G."/>
            <person name="Kronforst M.R."/>
            <person name="Wang W."/>
        </authorList>
    </citation>
    <scope>NUCLEOTIDE SEQUENCE [LARGE SCALE GENOMIC DNA]</scope>
    <source>
        <strain evidence="6">Ya'a_city_454_Pm</strain>
        <tissue evidence="6">Whole body</tissue>
    </source>
</reference>
<dbReference type="PANTHER" id="PTHR11963:SF4">
    <property type="entry name" value="AMINOPEPTIDASE NPEPL1-RELATED"/>
    <property type="match status" value="1"/>
</dbReference>
<keyword evidence="2 6" id="KW-0031">Aminopeptidase</keyword>
<dbReference type="GO" id="GO:0070006">
    <property type="term" value="F:metalloaminopeptidase activity"/>
    <property type="evidence" value="ECO:0007669"/>
    <property type="project" value="InterPro"/>
</dbReference>
<dbReference type="PROSITE" id="PS00631">
    <property type="entry name" value="CYTOSOL_AP"/>
    <property type="match status" value="1"/>
</dbReference>
<dbReference type="InterPro" id="IPR011356">
    <property type="entry name" value="Leucine_aapep/pepB"/>
</dbReference>
<dbReference type="GO" id="GO:0030145">
    <property type="term" value="F:manganese ion binding"/>
    <property type="evidence" value="ECO:0007669"/>
    <property type="project" value="InterPro"/>
</dbReference>
<dbReference type="SUPFAM" id="SSF53187">
    <property type="entry name" value="Zn-dependent exopeptidases"/>
    <property type="match status" value="1"/>
</dbReference>
<evidence type="ECO:0000313" key="6">
    <source>
        <dbReference type="EMBL" id="KPJ08627.1"/>
    </source>
</evidence>
<dbReference type="Gene3D" id="3.40.50.10590">
    <property type="entry name" value="Zn-dependent exopeptidases"/>
    <property type="match status" value="1"/>
</dbReference>
<accession>A0A194QT31</accession>
<proteinExistence type="inferred from homology"/>
<keyword evidence="7" id="KW-1185">Reference proteome</keyword>
<dbReference type="GO" id="GO:0006508">
    <property type="term" value="P:proteolysis"/>
    <property type="evidence" value="ECO:0007669"/>
    <property type="project" value="UniProtKB-KW"/>
</dbReference>
<protein>
    <submittedName>
        <fullName evidence="6">Putative aminopeptidase NPEPL1</fullName>
    </submittedName>
</protein>
<gene>
    <name evidence="6" type="ORF">RR48_12380</name>
</gene>
<dbReference type="InterPro" id="IPR000819">
    <property type="entry name" value="Peptidase_M17_C"/>
</dbReference>
<dbReference type="Pfam" id="PF18295">
    <property type="entry name" value="Pdase_M17_N2"/>
    <property type="match status" value="1"/>
</dbReference>
<dbReference type="FunCoup" id="A0A194QT31">
    <property type="interactions" value="505"/>
</dbReference>
<evidence type="ECO:0000256" key="3">
    <source>
        <dbReference type="ARBA" id="ARBA00022670"/>
    </source>
</evidence>
<evidence type="ECO:0000256" key="2">
    <source>
        <dbReference type="ARBA" id="ARBA00022438"/>
    </source>
</evidence>
<organism evidence="6 7">
    <name type="scientific">Papilio machaon</name>
    <name type="common">Old World swallowtail butterfly</name>
    <dbReference type="NCBI Taxonomy" id="76193"/>
    <lineage>
        <taxon>Eukaryota</taxon>
        <taxon>Metazoa</taxon>
        <taxon>Ecdysozoa</taxon>
        <taxon>Arthropoda</taxon>
        <taxon>Hexapoda</taxon>
        <taxon>Insecta</taxon>
        <taxon>Pterygota</taxon>
        <taxon>Neoptera</taxon>
        <taxon>Endopterygota</taxon>
        <taxon>Lepidoptera</taxon>
        <taxon>Glossata</taxon>
        <taxon>Ditrysia</taxon>
        <taxon>Papilionoidea</taxon>
        <taxon>Papilionidae</taxon>
        <taxon>Papilioninae</taxon>
        <taxon>Papilio</taxon>
    </lineage>
</organism>
<evidence type="ECO:0000259" key="5">
    <source>
        <dbReference type="PROSITE" id="PS00631"/>
    </source>
</evidence>
<keyword evidence="3" id="KW-0645">Protease</keyword>
<dbReference type="Pfam" id="PF00883">
    <property type="entry name" value="Peptidase_M17"/>
    <property type="match status" value="2"/>
</dbReference>
<dbReference type="InParanoid" id="A0A194QT31"/>
<name>A0A194QT31_PAPMA</name>
<dbReference type="Gene3D" id="3.40.630.10">
    <property type="entry name" value="Zn peptidases"/>
    <property type="match status" value="2"/>
</dbReference>
<sequence>MANKSPEFAEIAKQPLIHIYNNIIIRHLVEKAVYHLARYSASFLASAHDYSLYFCRMSSAAVNVKFHYGLTTSDPDTHPVLIVGQATHLNTLTWQDVRCKLEPRVTEEVWQRGLTVVSSGDSCELWPRGASLAALPARRSRHAAPSRGHALSKIVKNGQRGNVSEEFVVLVCRKQDVLASAVAIARAVPQYSARTDSAPLGSAPAPPERRDLTVEIVLVADEKREVWSGVDSVLQERSLSDGEVRTLQRLADMTRLAARITDTPANIMNVDNIIEEAFAVAKSLNIAEPTVIRGEELLARGMGGLYGVGRAAAQPPALVCLSYRAPGASQSVAWVGKGIVYDTGGLSIKARMTTVYIECYRPDDIHRLYSGRTVEINNTDAEGRLVLSDGVVYAQRDLKADIIVDIATLTGAQGTATGKYHAAIVSNCGRLEHRCVVAGLRCGELAHPLPYAPELHFPEFTSVVADMKNSVADRNNAQPSCAGLFVLSHLGFDFRGGWLHIDMAAPAHSGERATGYGVALLNVLFGAHSSSRLLRALAPPAQ</sequence>
<dbReference type="EMBL" id="KQ461154">
    <property type="protein sequence ID" value="KPJ08627.1"/>
    <property type="molecule type" value="Genomic_DNA"/>
</dbReference>
<dbReference type="Proteomes" id="UP000053240">
    <property type="component" value="Unassembled WGS sequence"/>
</dbReference>
<keyword evidence="4" id="KW-0378">Hydrolase</keyword>
<comment type="similarity">
    <text evidence="1">Belongs to the peptidase M17 family.</text>
</comment>